<proteinExistence type="predicted"/>
<dbReference type="OrthoDB" id="197151at2157"/>
<evidence type="ECO:0000313" key="2">
    <source>
        <dbReference type="EMBL" id="ARS90544.1"/>
    </source>
</evidence>
<organism evidence="2 3">
    <name type="scientific">Natrarchaeobaculum aegyptiacum</name>
    <dbReference type="NCBI Taxonomy" id="745377"/>
    <lineage>
        <taxon>Archaea</taxon>
        <taxon>Methanobacteriati</taxon>
        <taxon>Methanobacteriota</taxon>
        <taxon>Stenosarchaea group</taxon>
        <taxon>Halobacteria</taxon>
        <taxon>Halobacteriales</taxon>
        <taxon>Natrialbaceae</taxon>
        <taxon>Natrarchaeobaculum</taxon>
    </lineage>
</organism>
<evidence type="ECO:0000259" key="1">
    <source>
        <dbReference type="SMART" id="SM00849"/>
    </source>
</evidence>
<dbReference type="InterPro" id="IPR050855">
    <property type="entry name" value="NDM-1-like"/>
</dbReference>
<accession>A0A2Z2HZK7</accession>
<dbReference type="GeneID" id="32895003"/>
<reference evidence="3" key="1">
    <citation type="submission" date="2017-02" db="EMBL/GenBank/DDBJ databases">
        <title>Natronthermophilus aegyptiacus gen. nov.,sp. nov., an aerobic, extremely halophilic alkalithermophilic archaeon isolated from the athalassohaline Wadi An Natrun, Egypt.</title>
        <authorList>
            <person name="Zhao B."/>
        </authorList>
    </citation>
    <scope>NUCLEOTIDE SEQUENCE [LARGE SCALE GENOMIC DNA]</scope>
    <source>
        <strain evidence="3">JW/NM-HA 15</strain>
    </source>
</reference>
<dbReference type="Proteomes" id="UP000250088">
    <property type="component" value="Chromosome"/>
</dbReference>
<dbReference type="InterPro" id="IPR036866">
    <property type="entry name" value="RibonucZ/Hydroxyglut_hydro"/>
</dbReference>
<dbReference type="SMART" id="SM00849">
    <property type="entry name" value="Lactamase_B"/>
    <property type="match status" value="1"/>
</dbReference>
<dbReference type="GO" id="GO:0016787">
    <property type="term" value="F:hydrolase activity"/>
    <property type="evidence" value="ECO:0007669"/>
    <property type="project" value="UniProtKB-KW"/>
</dbReference>
<dbReference type="PANTHER" id="PTHR42951">
    <property type="entry name" value="METALLO-BETA-LACTAMASE DOMAIN-CONTAINING"/>
    <property type="match status" value="1"/>
</dbReference>
<keyword evidence="2" id="KW-0378">Hydrolase</keyword>
<name>A0A2Z2HZK7_9EURY</name>
<protein>
    <submittedName>
        <fullName evidence="2">Zn-dependent hydrolase</fullName>
    </submittedName>
</protein>
<feature type="domain" description="Metallo-beta-lactamase" evidence="1">
    <location>
        <begin position="20"/>
        <end position="182"/>
    </location>
</feature>
<dbReference type="Pfam" id="PF00753">
    <property type="entry name" value="Lactamase_B"/>
    <property type="match status" value="1"/>
</dbReference>
<dbReference type="AlphaFoldDB" id="A0A2Z2HZK7"/>
<dbReference type="EMBL" id="CP019893">
    <property type="protein sequence ID" value="ARS90544.1"/>
    <property type="molecule type" value="Genomic_DNA"/>
</dbReference>
<evidence type="ECO:0000313" key="3">
    <source>
        <dbReference type="Proteomes" id="UP000250088"/>
    </source>
</evidence>
<dbReference type="InterPro" id="IPR001279">
    <property type="entry name" value="Metallo-B-lactamas"/>
</dbReference>
<keyword evidence="3" id="KW-1185">Reference proteome</keyword>
<dbReference type="Gene3D" id="3.60.15.10">
    <property type="entry name" value="Ribonuclease Z/Hydroxyacylglutathione hydrolase-like"/>
    <property type="match status" value="1"/>
</dbReference>
<dbReference type="KEGG" id="naj:B1756_12960"/>
<sequence>MATEILPDVYDLTLTDDEARYRAFLFTGTGPETLVDTGLPDTTETLFDEIGDVGVDPERVILTHGDVDHVGGLEAVVDRYDVAVYAPEGCDVDDDLVDESFGDGDALEPFTAVATPGHTPEHHVLIDEDADVAVLGDAVFGSDARGLPEGYFVLPTAFYSEDLAAADESLASVLEYEFETGLVFHGSSVTSGASDKLESFVEFVGKP</sequence>
<gene>
    <name evidence="2" type="ORF">B1756_12960</name>
</gene>
<dbReference type="SUPFAM" id="SSF56281">
    <property type="entry name" value="Metallo-hydrolase/oxidoreductase"/>
    <property type="match status" value="1"/>
</dbReference>
<dbReference type="RefSeq" id="WP_086888916.1">
    <property type="nucleotide sequence ID" value="NZ_CP019893.1"/>
</dbReference>
<dbReference type="PANTHER" id="PTHR42951:SF17">
    <property type="entry name" value="METALLO-BETA-LACTAMASE DOMAIN-CONTAINING PROTEIN"/>
    <property type="match status" value="1"/>
</dbReference>